<feature type="region of interest" description="Disordered" evidence="1">
    <location>
        <begin position="18"/>
        <end position="40"/>
    </location>
</feature>
<dbReference type="AlphaFoldDB" id="A0A0L0D7Y0"/>
<dbReference type="RefSeq" id="XP_013758741.1">
    <property type="nucleotide sequence ID" value="XM_013903287.1"/>
</dbReference>
<dbReference type="Proteomes" id="UP000054408">
    <property type="component" value="Unassembled WGS sequence"/>
</dbReference>
<organism evidence="2 3">
    <name type="scientific">Thecamonas trahens ATCC 50062</name>
    <dbReference type="NCBI Taxonomy" id="461836"/>
    <lineage>
        <taxon>Eukaryota</taxon>
        <taxon>Apusozoa</taxon>
        <taxon>Apusomonadida</taxon>
        <taxon>Apusomonadidae</taxon>
        <taxon>Thecamonas</taxon>
    </lineage>
</organism>
<sequence length="306" mass="32921">MPVLSLGLLVSAGFRAQSKSGGAGEVLPADGHAGLPRPLPRPLRSLSAVLRVGEDEMARIAAAHPPMQSSYTDDEPLRPALKTLTKTLPPLASLLAADGCEAACVAVGRMLRAYPPLLDAAAAPEAAHAVESNYAVLARLYNEVLRRESATLDADLLAKPRVLFLPPDRLASTASALSAVVADADAGVVRETLALPRSHYRPVHESGEVLRASFALEWLVRKRGGLGYSDFATIGLPKTPSALRKHRRRSWRKLRLDAATGRAADPARTARALSAKVVDSAAHANRRIQMRKRKRKRKTKRLDCQA</sequence>
<gene>
    <name evidence="2" type="ORF">AMSG_04400</name>
</gene>
<evidence type="ECO:0000313" key="2">
    <source>
        <dbReference type="EMBL" id="KNC48171.1"/>
    </source>
</evidence>
<dbReference type="GeneID" id="25563945"/>
<evidence type="ECO:0000256" key="1">
    <source>
        <dbReference type="SAM" id="MobiDB-lite"/>
    </source>
</evidence>
<keyword evidence="3" id="KW-1185">Reference proteome</keyword>
<evidence type="ECO:0000313" key="3">
    <source>
        <dbReference type="Proteomes" id="UP000054408"/>
    </source>
</evidence>
<reference evidence="2 3" key="1">
    <citation type="submission" date="2010-05" db="EMBL/GenBank/DDBJ databases">
        <title>The Genome Sequence of Thecamonas trahens ATCC 50062.</title>
        <authorList>
            <consortium name="The Broad Institute Genome Sequencing Platform"/>
            <person name="Russ C."/>
            <person name="Cuomo C."/>
            <person name="Shea T."/>
            <person name="Young S.K."/>
            <person name="Zeng Q."/>
            <person name="Koehrsen M."/>
            <person name="Haas B."/>
            <person name="Borodovsky M."/>
            <person name="Guigo R."/>
            <person name="Alvarado L."/>
            <person name="Berlin A."/>
            <person name="Bochicchio J."/>
            <person name="Borenstein D."/>
            <person name="Chapman S."/>
            <person name="Chen Z."/>
            <person name="Freedman E."/>
            <person name="Gellesch M."/>
            <person name="Goldberg J."/>
            <person name="Griggs A."/>
            <person name="Gujja S."/>
            <person name="Heilman E."/>
            <person name="Heiman D."/>
            <person name="Hepburn T."/>
            <person name="Howarth C."/>
            <person name="Jen D."/>
            <person name="Larson L."/>
            <person name="Mehta T."/>
            <person name="Park D."/>
            <person name="Pearson M."/>
            <person name="Roberts A."/>
            <person name="Saif S."/>
            <person name="Shenoy N."/>
            <person name="Sisk P."/>
            <person name="Stolte C."/>
            <person name="Sykes S."/>
            <person name="Thomson T."/>
            <person name="Walk T."/>
            <person name="White J."/>
            <person name="Yandava C."/>
            <person name="Burger G."/>
            <person name="Gray M.W."/>
            <person name="Holland P.W.H."/>
            <person name="King N."/>
            <person name="Lang F.B.F."/>
            <person name="Roger A.J."/>
            <person name="Ruiz-Trillo I."/>
            <person name="Lander E."/>
            <person name="Nusbaum C."/>
        </authorList>
    </citation>
    <scope>NUCLEOTIDE SEQUENCE [LARGE SCALE GENOMIC DNA]</scope>
    <source>
        <strain evidence="2 3">ATCC 50062</strain>
    </source>
</reference>
<name>A0A0L0D7Y0_THETB</name>
<protein>
    <submittedName>
        <fullName evidence="2">Uncharacterized protein</fullName>
    </submittedName>
</protein>
<dbReference type="EMBL" id="GL349450">
    <property type="protein sequence ID" value="KNC48171.1"/>
    <property type="molecule type" value="Genomic_DNA"/>
</dbReference>
<proteinExistence type="predicted"/>
<accession>A0A0L0D7Y0</accession>